<dbReference type="EMBL" id="JANTZM010000021">
    <property type="protein sequence ID" value="MCS4159251.1"/>
    <property type="molecule type" value="Genomic_DNA"/>
</dbReference>
<sequence length="80" mass="9146">MDTDYYDPKTIIEDPDMSAFDIDLDGTEQDNELLSIAESLANGMRDLEYSEIDPEQTTADANDPESIFFHELKKKRDALQ</sequence>
<proteinExistence type="predicted"/>
<reference evidence="1" key="1">
    <citation type="submission" date="2022-08" db="EMBL/GenBank/DDBJ databases">
        <title>Genomic Encyclopedia of Type Strains, Phase V (KMG-V): Genome sequencing to study the core and pangenomes of soil and plant-associated prokaryotes.</title>
        <authorList>
            <person name="Whitman W."/>
        </authorList>
    </citation>
    <scope>NUCLEOTIDE SEQUENCE</scope>
    <source>
        <strain evidence="1">SP3002</strain>
    </source>
</reference>
<evidence type="ECO:0000313" key="2">
    <source>
        <dbReference type="Proteomes" id="UP001155110"/>
    </source>
</evidence>
<evidence type="ECO:0000313" key="1">
    <source>
        <dbReference type="EMBL" id="MCS4159251.1"/>
    </source>
</evidence>
<dbReference type="Proteomes" id="UP001155110">
    <property type="component" value="Unassembled WGS sequence"/>
</dbReference>
<gene>
    <name evidence="1" type="ORF">GGP99_003241</name>
</gene>
<name>A0AAW5PAM5_9BACT</name>
<accession>A0AAW5PAM5</accession>
<protein>
    <submittedName>
        <fullName evidence="1">Uncharacterized protein</fullName>
    </submittedName>
</protein>
<dbReference type="RefSeq" id="WP_251961588.1">
    <property type="nucleotide sequence ID" value="NZ_CALTSH010000031.1"/>
</dbReference>
<dbReference type="AlphaFoldDB" id="A0AAW5PAM5"/>
<organism evidence="1 2">
    <name type="scientific">Salinibacter ruber</name>
    <dbReference type="NCBI Taxonomy" id="146919"/>
    <lineage>
        <taxon>Bacteria</taxon>
        <taxon>Pseudomonadati</taxon>
        <taxon>Rhodothermota</taxon>
        <taxon>Rhodothermia</taxon>
        <taxon>Rhodothermales</taxon>
        <taxon>Salinibacteraceae</taxon>
        <taxon>Salinibacter</taxon>
    </lineage>
</organism>
<comment type="caution">
    <text evidence="1">The sequence shown here is derived from an EMBL/GenBank/DDBJ whole genome shotgun (WGS) entry which is preliminary data.</text>
</comment>